<feature type="region of interest" description="Disordered" evidence="1">
    <location>
        <begin position="794"/>
        <end position="837"/>
    </location>
</feature>
<dbReference type="InterPro" id="IPR050697">
    <property type="entry name" value="Adenylyl/Guanylyl_Cyclase_3/4"/>
</dbReference>
<feature type="transmembrane region" description="Helical" evidence="2">
    <location>
        <begin position="490"/>
        <end position="512"/>
    </location>
</feature>
<feature type="region of interest" description="Disordered" evidence="1">
    <location>
        <begin position="687"/>
        <end position="711"/>
    </location>
</feature>
<dbReference type="GO" id="GO:0009190">
    <property type="term" value="P:cyclic nucleotide biosynthetic process"/>
    <property type="evidence" value="ECO:0007669"/>
    <property type="project" value="InterPro"/>
</dbReference>
<dbReference type="InterPro" id="IPR029787">
    <property type="entry name" value="Nucleotide_cyclase"/>
</dbReference>
<dbReference type="SUPFAM" id="SSF53850">
    <property type="entry name" value="Periplasmic binding protein-like II"/>
    <property type="match status" value="1"/>
</dbReference>
<dbReference type="PROSITE" id="PS50125">
    <property type="entry name" value="GUANYLATE_CYCLASE_2"/>
    <property type="match status" value="1"/>
</dbReference>
<feature type="compositionally biased region" description="Polar residues" evidence="1">
    <location>
        <begin position="794"/>
        <end position="815"/>
    </location>
</feature>
<evidence type="ECO:0000313" key="6">
    <source>
        <dbReference type="Proteomes" id="UP000612055"/>
    </source>
</evidence>
<name>A0A835XUK9_9CHLO</name>
<feature type="domain" description="Guanylate cyclase" evidence="4">
    <location>
        <begin position="536"/>
        <end position="590"/>
    </location>
</feature>
<keyword evidence="6" id="KW-1185">Reference proteome</keyword>
<dbReference type="SUPFAM" id="SSF55073">
    <property type="entry name" value="Nucleotide cyclase"/>
    <property type="match status" value="2"/>
</dbReference>
<proteinExistence type="predicted"/>
<feature type="region of interest" description="Disordered" evidence="1">
    <location>
        <begin position="1318"/>
        <end position="1347"/>
    </location>
</feature>
<evidence type="ECO:0000259" key="4">
    <source>
        <dbReference type="PROSITE" id="PS50125"/>
    </source>
</evidence>
<keyword evidence="2" id="KW-1133">Transmembrane helix</keyword>
<gene>
    <name evidence="5" type="ORF">HYH03_011211</name>
</gene>
<protein>
    <recommendedName>
        <fullName evidence="4">Guanylate cyclase domain-containing protein</fullName>
    </recommendedName>
</protein>
<evidence type="ECO:0000256" key="3">
    <source>
        <dbReference type="SAM" id="SignalP"/>
    </source>
</evidence>
<dbReference type="GO" id="GO:0035556">
    <property type="term" value="P:intracellular signal transduction"/>
    <property type="evidence" value="ECO:0007669"/>
    <property type="project" value="InterPro"/>
</dbReference>
<feature type="compositionally biased region" description="Polar residues" evidence="1">
    <location>
        <begin position="692"/>
        <end position="708"/>
    </location>
</feature>
<dbReference type="InterPro" id="IPR001054">
    <property type="entry name" value="A/G_cyclase"/>
</dbReference>
<comment type="caution">
    <text evidence="5">The sequence shown here is derived from an EMBL/GenBank/DDBJ whole genome shotgun (WGS) entry which is preliminary data.</text>
</comment>
<dbReference type="Proteomes" id="UP000612055">
    <property type="component" value="Unassembled WGS sequence"/>
</dbReference>
<sequence length="1347" mass="141674">MCASRARKVLILVLALGACAAEDTRLTESRVANCSARLRTELRDFAATPNATAREQGVDFAVRSFVEDCLNLDLEPDRASGFVGLDQFIPEDPGLEWSDVVSIPLDGDLFLMYYRRDLFDRYKLPVPVTWEDFADLAERMNGTDTDGDGVGDLYGVCFDNGPPVCKANFLLAALAAPYIQYLGTSQGFFFDPITMKPLFDNAGMRAALELYVRLWRVQDKHVSCEASNPTFHRGRCLMTINWGDEYKANAKAGNGSWGNASWLGVASLPGSTHVLERASGKLVACASTNFCPHAKMTKLASGTNALVNYAPYSAFGGWAAAVSTLAPSPYQQRAYQFFSHVARPAQSWDDVLDPTSSIDPYRTSQLETSGANFQRWINAGYNEAATRLYLAAVRDALEHNNIVLDSRLQFVGLPYRLYFEFALHDLTWNHTTSNATLDSVLAGVEKQLEGGLLAVGDTEALRKQYCKLIGCQVQTPNEHHEDGGLSDGEIAAAVVVPVCFVLLMALLGFLWWRHGKKSQHRLLGGVKPPGPGPMTTLLVTDIESSTTLWELLSEQAMGKAVELHHSVIRRALAKHSGYESATEGDSFICAFHTAAGAVQCALAIQQDLLSASWPQELMACSGSSAAAELFLSPETRQADAVATIVGDFHTASTLQATQGSKSTAPHQNRSSAALRFLKPLMRASLRKEPSGPTVQRCSTSYGNLQSPTPGGAQAVDAAAVEVELYTSGGGGRGATGGGGGLAGLLGGGADSDNFPASPGSGALGRGKLLAAANSLPSANTASVVSANAIASGTTSSHLATSPFNTTNGTGATDNLRNGAGNVSAPLSGSDDALRHAGTGRFGERSTIASLGGEVPRLCLMDLVKAAWLGSSGDANGSSTPGRAQALTNAAVSQLLTIAASLQAPLGRYNTPKRLPTASSSQVMVGAAELKATGAASGPSVLMFRGLRVRIGMASGVPSAHDVNYVSGEARMHYSGPCMRLARAVQDAAAGGQVLLSDSTFAQLRQDPGRLSDAVVILHMGQHKLSERGDDLPPQQVYQAATQKLLGRVTVFPPLKVRSTAAAGVLQAPVGAAAVAFVYTVGAEALLAWDAAVAREALGMLESTFSKEVMRNNQMGAGGYIVEATNGLLLAAFADPALAVASCLTTVTMMPELNWPPALLENALCEELAVDGVDSDGLLVQTVLFRGLRIKAGLDFGSVRASINGATGRAAYRGRVMNRAARIAASASSGQVLCSRDLWQFASGPAALLPQPITGISTGTATLKGVPEPLELLVCRPAFVGATESQMGPSMHRSSINIGMRSRRSSTMGITLLQGHVSTMSQPQQAALADPADGAPAERGSRGSRPTP</sequence>
<dbReference type="Gene3D" id="3.40.190.10">
    <property type="entry name" value="Periplasmic binding protein-like II"/>
    <property type="match status" value="1"/>
</dbReference>
<keyword evidence="3" id="KW-0732">Signal</keyword>
<organism evidence="5 6">
    <name type="scientific">Edaphochlamys debaryana</name>
    <dbReference type="NCBI Taxonomy" id="47281"/>
    <lineage>
        <taxon>Eukaryota</taxon>
        <taxon>Viridiplantae</taxon>
        <taxon>Chlorophyta</taxon>
        <taxon>core chlorophytes</taxon>
        <taxon>Chlorophyceae</taxon>
        <taxon>CS clade</taxon>
        <taxon>Chlamydomonadales</taxon>
        <taxon>Chlamydomonadales incertae sedis</taxon>
        <taxon>Edaphochlamys</taxon>
    </lineage>
</organism>
<feature type="chain" id="PRO_5032620668" description="Guanylate cyclase domain-containing protein" evidence="3">
    <location>
        <begin position="22"/>
        <end position="1347"/>
    </location>
</feature>
<reference evidence="5" key="1">
    <citation type="journal article" date="2020" name="bioRxiv">
        <title>Comparative genomics of Chlamydomonas.</title>
        <authorList>
            <person name="Craig R.J."/>
            <person name="Hasan A.R."/>
            <person name="Ness R.W."/>
            <person name="Keightley P.D."/>
        </authorList>
    </citation>
    <scope>NUCLEOTIDE SEQUENCE</scope>
    <source>
        <strain evidence="5">CCAP 11/70</strain>
    </source>
</reference>
<dbReference type="EMBL" id="JAEHOE010000062">
    <property type="protein sequence ID" value="KAG2490411.1"/>
    <property type="molecule type" value="Genomic_DNA"/>
</dbReference>
<feature type="compositionally biased region" description="Low complexity" evidence="1">
    <location>
        <begin position="1321"/>
        <end position="1336"/>
    </location>
</feature>
<dbReference type="PROSITE" id="PS51257">
    <property type="entry name" value="PROKAR_LIPOPROTEIN"/>
    <property type="match status" value="1"/>
</dbReference>
<accession>A0A835XUK9</accession>
<evidence type="ECO:0000256" key="2">
    <source>
        <dbReference type="SAM" id="Phobius"/>
    </source>
</evidence>
<dbReference type="PANTHER" id="PTHR43081:SF1">
    <property type="entry name" value="ADENYLATE CYCLASE, TERMINAL-DIFFERENTIATION SPECIFIC"/>
    <property type="match status" value="1"/>
</dbReference>
<evidence type="ECO:0000256" key="1">
    <source>
        <dbReference type="SAM" id="MobiDB-lite"/>
    </source>
</evidence>
<feature type="signal peptide" evidence="3">
    <location>
        <begin position="1"/>
        <end position="21"/>
    </location>
</feature>
<dbReference type="FunFam" id="3.30.70.1230:FF:000062">
    <property type="entry name" value="Predicted protein"/>
    <property type="match status" value="1"/>
</dbReference>
<dbReference type="Gene3D" id="3.30.70.1230">
    <property type="entry name" value="Nucleotide cyclase"/>
    <property type="match status" value="3"/>
</dbReference>
<keyword evidence="2" id="KW-0812">Transmembrane</keyword>
<evidence type="ECO:0000313" key="5">
    <source>
        <dbReference type="EMBL" id="KAG2490411.1"/>
    </source>
</evidence>
<dbReference type="PANTHER" id="PTHR43081">
    <property type="entry name" value="ADENYLATE CYCLASE, TERMINAL-DIFFERENTIATION SPECIFIC-RELATED"/>
    <property type="match status" value="1"/>
</dbReference>
<dbReference type="Pfam" id="PF00211">
    <property type="entry name" value="Guanylate_cyc"/>
    <property type="match status" value="1"/>
</dbReference>
<keyword evidence="2" id="KW-0472">Membrane</keyword>
<dbReference type="OrthoDB" id="543112at2759"/>